<keyword evidence="10" id="KW-0902">Two-component regulatory system</keyword>
<dbReference type="NCBIfam" id="TIGR00229">
    <property type="entry name" value="sensory_box"/>
    <property type="match status" value="1"/>
</dbReference>
<evidence type="ECO:0000256" key="6">
    <source>
        <dbReference type="ARBA" id="ARBA00022679"/>
    </source>
</evidence>
<dbReference type="InterPro" id="IPR000014">
    <property type="entry name" value="PAS"/>
</dbReference>
<evidence type="ECO:0000256" key="10">
    <source>
        <dbReference type="ARBA" id="ARBA00023012"/>
    </source>
</evidence>
<evidence type="ECO:0000259" key="14">
    <source>
        <dbReference type="PROSITE" id="PS50112"/>
    </source>
</evidence>
<dbReference type="Gene3D" id="3.30.565.10">
    <property type="entry name" value="Histidine kinase-like ATPase, C-terminal domain"/>
    <property type="match status" value="1"/>
</dbReference>
<evidence type="ECO:0000256" key="5">
    <source>
        <dbReference type="ARBA" id="ARBA00022553"/>
    </source>
</evidence>
<dbReference type="SUPFAM" id="SSF55785">
    <property type="entry name" value="PYP-like sensor domain (PAS domain)"/>
    <property type="match status" value="1"/>
</dbReference>
<evidence type="ECO:0000256" key="4">
    <source>
        <dbReference type="ARBA" id="ARBA00022475"/>
    </source>
</evidence>
<keyword evidence="12" id="KW-1133">Transmembrane helix</keyword>
<dbReference type="PANTHER" id="PTHR43047">
    <property type="entry name" value="TWO-COMPONENT HISTIDINE PROTEIN KINASE"/>
    <property type="match status" value="1"/>
</dbReference>
<evidence type="ECO:0000256" key="11">
    <source>
        <dbReference type="ARBA" id="ARBA00023136"/>
    </source>
</evidence>
<dbReference type="CDD" id="cd00082">
    <property type="entry name" value="HisKA"/>
    <property type="match status" value="1"/>
</dbReference>
<name>W9E069_METTI</name>
<dbReference type="CDD" id="cd16922">
    <property type="entry name" value="HATPase_EvgS-ArcB-TorS-like"/>
    <property type="match status" value="1"/>
</dbReference>
<keyword evidence="8" id="KW-0418">Kinase</keyword>
<dbReference type="InterPro" id="IPR035965">
    <property type="entry name" value="PAS-like_dom_sf"/>
</dbReference>
<dbReference type="InterPro" id="IPR003661">
    <property type="entry name" value="HisK_dim/P_dom"/>
</dbReference>
<feature type="domain" description="PAS" evidence="14">
    <location>
        <begin position="207"/>
        <end position="277"/>
    </location>
</feature>
<keyword evidence="11 12" id="KW-0472">Membrane</keyword>
<dbReference type="AlphaFoldDB" id="W9E069"/>
<dbReference type="PRINTS" id="PR00344">
    <property type="entry name" value="BCTRLSENSOR"/>
</dbReference>
<keyword evidence="12" id="KW-0812">Transmembrane</keyword>
<dbReference type="GO" id="GO:0009927">
    <property type="term" value="F:histidine phosphotransfer kinase activity"/>
    <property type="evidence" value="ECO:0007669"/>
    <property type="project" value="TreeGrafter"/>
</dbReference>
<evidence type="ECO:0000256" key="12">
    <source>
        <dbReference type="SAM" id="Phobius"/>
    </source>
</evidence>
<dbReference type="Pfam" id="PF08448">
    <property type="entry name" value="PAS_4"/>
    <property type="match status" value="1"/>
</dbReference>
<keyword evidence="7" id="KW-0547">Nucleotide-binding</keyword>
<dbReference type="GO" id="GO:0000155">
    <property type="term" value="F:phosphorelay sensor kinase activity"/>
    <property type="evidence" value="ECO:0007669"/>
    <property type="project" value="InterPro"/>
</dbReference>
<evidence type="ECO:0000256" key="7">
    <source>
        <dbReference type="ARBA" id="ARBA00022741"/>
    </source>
</evidence>
<dbReference type="InterPro" id="IPR000700">
    <property type="entry name" value="PAS-assoc_C"/>
</dbReference>
<feature type="domain" description="PAC" evidence="15">
    <location>
        <begin position="275"/>
        <end position="332"/>
    </location>
</feature>
<dbReference type="PROSITE" id="PS50113">
    <property type="entry name" value="PAC"/>
    <property type="match status" value="1"/>
</dbReference>
<protein>
    <recommendedName>
        <fullName evidence="3">histidine kinase</fullName>
        <ecNumber evidence="3">2.7.13.3</ecNumber>
    </recommendedName>
</protein>
<dbReference type="Gene3D" id="3.30.450.20">
    <property type="entry name" value="PAS domain"/>
    <property type="match status" value="1"/>
</dbReference>
<dbReference type="InterPro" id="IPR004358">
    <property type="entry name" value="Sig_transdc_His_kin-like_C"/>
</dbReference>
<sequence length="567" mass="64641">MNTSRKIILASLVFGLFFWLFDSSVDYLFYYNGTFENLLINKVPGHEIYIRSTVFLLFLIFGIVLADSVSKINTANHELKERVKELDCLYEISCIIRDSSSLKDAFEKIVEIIPTSWQYPEITSSRIVFADLEIRSSNFVHSDIKLSHDITIDGEIVGSVEVFYLENREMDGNDPFVKEEYDLIEGIVRDITQFIVLKKKEEKILESEIKLRTLVNSIPDLVALKNPDGTYIKCNMKYEAFIGADKKDIIGKNDYIFLSKELADDFRRHEQEIIESGELTLEEKELFFVDGHSEIVDIIRGPIYNPDGSLMGLLFVGRDVTRRKEIEMSLFKDKLLAEELSEVKGKFLANMSHELRTPLSSIIGFSEVLEEKNYGELNDEQHKFVMNIRNSGNHLLELINNILDNAKIESGQMPFEPISFDLRDLIDEISMLVEPMAKAKPIDLVSTVEFDHFEVYADKIKMKQIMYNLISNAIKFTPVNGKIFINSRMNDGEVLISVTDTGIGIPANQQRNIFEPFKQAGTRDYYKGTGLGLAIVKQFVEMHGGKIRVESEVGNGSTFTVTLPVTS</sequence>
<dbReference type="InterPro" id="IPR003594">
    <property type="entry name" value="HATPase_dom"/>
</dbReference>
<keyword evidence="5" id="KW-0597">Phosphoprotein</keyword>
<evidence type="ECO:0000259" key="15">
    <source>
        <dbReference type="PROSITE" id="PS50113"/>
    </source>
</evidence>
<accession>W9E069</accession>
<dbReference type="InterPro" id="IPR005467">
    <property type="entry name" value="His_kinase_dom"/>
</dbReference>
<dbReference type="InterPro" id="IPR013656">
    <property type="entry name" value="PAS_4"/>
</dbReference>
<evidence type="ECO:0000256" key="8">
    <source>
        <dbReference type="ARBA" id="ARBA00022777"/>
    </source>
</evidence>
<dbReference type="FunFam" id="3.30.565.10:FF:000023">
    <property type="entry name" value="PAS domain-containing sensor histidine kinase"/>
    <property type="match status" value="1"/>
</dbReference>
<dbReference type="CDD" id="cd00130">
    <property type="entry name" value="PAS"/>
    <property type="match status" value="1"/>
</dbReference>
<dbReference type="GO" id="GO:0005886">
    <property type="term" value="C:plasma membrane"/>
    <property type="evidence" value="ECO:0007669"/>
    <property type="project" value="UniProtKB-SubCell"/>
</dbReference>
<gene>
    <name evidence="16" type="ORF">MettiDRAFT_2839</name>
</gene>
<keyword evidence="17" id="KW-1185">Reference proteome</keyword>
<proteinExistence type="predicted"/>
<dbReference type="SMART" id="SM00388">
    <property type="entry name" value="HisKA"/>
    <property type="match status" value="1"/>
</dbReference>
<dbReference type="InterPro" id="IPR036097">
    <property type="entry name" value="HisK_dim/P_sf"/>
</dbReference>
<dbReference type="Gene3D" id="1.10.287.130">
    <property type="match status" value="1"/>
</dbReference>
<evidence type="ECO:0000256" key="2">
    <source>
        <dbReference type="ARBA" id="ARBA00004236"/>
    </source>
</evidence>
<dbReference type="RefSeq" id="WP_023846474.1">
    <property type="nucleotide sequence ID" value="NZ_AZAJ01000001.1"/>
</dbReference>
<dbReference type="Proteomes" id="UP000019483">
    <property type="component" value="Unassembled WGS sequence"/>
</dbReference>
<evidence type="ECO:0000313" key="17">
    <source>
        <dbReference type="Proteomes" id="UP000019483"/>
    </source>
</evidence>
<dbReference type="GO" id="GO:0005524">
    <property type="term" value="F:ATP binding"/>
    <property type="evidence" value="ECO:0007669"/>
    <property type="project" value="UniProtKB-KW"/>
</dbReference>
<dbReference type="InterPro" id="IPR036890">
    <property type="entry name" value="HATPase_C_sf"/>
</dbReference>
<dbReference type="EC" id="2.7.13.3" evidence="3"/>
<dbReference type="SUPFAM" id="SSF47384">
    <property type="entry name" value="Homodimeric domain of signal transducing histidine kinase"/>
    <property type="match status" value="1"/>
</dbReference>
<keyword evidence="6" id="KW-0808">Transferase</keyword>
<feature type="domain" description="Histidine kinase" evidence="13">
    <location>
        <begin position="350"/>
        <end position="567"/>
    </location>
</feature>
<evidence type="ECO:0000256" key="3">
    <source>
        <dbReference type="ARBA" id="ARBA00012438"/>
    </source>
</evidence>
<comment type="catalytic activity">
    <reaction evidence="1">
        <text>ATP + protein L-histidine = ADP + protein N-phospho-L-histidine.</text>
        <dbReference type="EC" id="2.7.13.3"/>
    </reaction>
</comment>
<dbReference type="SUPFAM" id="SSF55874">
    <property type="entry name" value="ATPase domain of HSP90 chaperone/DNA topoisomerase II/histidine kinase"/>
    <property type="match status" value="1"/>
</dbReference>
<dbReference type="FunFam" id="1.10.287.130:FF:000038">
    <property type="entry name" value="Sensory transduction histidine kinase"/>
    <property type="match status" value="1"/>
</dbReference>
<dbReference type="SMART" id="SM00387">
    <property type="entry name" value="HATPase_c"/>
    <property type="match status" value="1"/>
</dbReference>
<evidence type="ECO:0000256" key="9">
    <source>
        <dbReference type="ARBA" id="ARBA00022840"/>
    </source>
</evidence>
<dbReference type="PROSITE" id="PS50109">
    <property type="entry name" value="HIS_KIN"/>
    <property type="match status" value="1"/>
</dbReference>
<dbReference type="Pfam" id="PF02518">
    <property type="entry name" value="HATPase_c"/>
    <property type="match status" value="1"/>
</dbReference>
<feature type="transmembrane region" description="Helical" evidence="12">
    <location>
        <begin position="48"/>
        <end position="66"/>
    </location>
</feature>
<dbReference type="STRING" id="1090322.MettiDRAFT_2839"/>
<organism evidence="16 17">
    <name type="scientific">Methanolobus tindarius DSM 2278</name>
    <dbReference type="NCBI Taxonomy" id="1090322"/>
    <lineage>
        <taxon>Archaea</taxon>
        <taxon>Methanobacteriati</taxon>
        <taxon>Methanobacteriota</taxon>
        <taxon>Stenosarchaea group</taxon>
        <taxon>Methanomicrobia</taxon>
        <taxon>Methanosarcinales</taxon>
        <taxon>Methanosarcinaceae</taxon>
        <taxon>Methanolobus</taxon>
    </lineage>
</organism>
<keyword evidence="4" id="KW-1003">Cell membrane</keyword>
<dbReference type="Pfam" id="PF00512">
    <property type="entry name" value="HisKA"/>
    <property type="match status" value="1"/>
</dbReference>
<dbReference type="EMBL" id="AZAJ01000001">
    <property type="protein sequence ID" value="ETA69342.1"/>
    <property type="molecule type" value="Genomic_DNA"/>
</dbReference>
<comment type="subcellular location">
    <subcellularLocation>
        <location evidence="2">Cell membrane</location>
    </subcellularLocation>
</comment>
<dbReference type="OrthoDB" id="342253at2157"/>
<dbReference type="SMART" id="SM00091">
    <property type="entry name" value="PAS"/>
    <property type="match status" value="1"/>
</dbReference>
<reference evidence="16 17" key="1">
    <citation type="submission" date="2013-08" db="EMBL/GenBank/DDBJ databases">
        <authorList>
            <consortium name="DOE Joint Genome Institute"/>
            <person name="Eisen J."/>
            <person name="Huntemann M."/>
            <person name="Han J."/>
            <person name="Chen A."/>
            <person name="Kyrpides N."/>
            <person name="Mavromatis K."/>
            <person name="Markowitz V."/>
            <person name="Palaniappan K."/>
            <person name="Ivanova N."/>
            <person name="Schaumberg A."/>
            <person name="Pati A."/>
            <person name="Liolios K."/>
            <person name="Nordberg H.P."/>
            <person name="Cantor M.N."/>
            <person name="Hua S.X."/>
            <person name="Woyke T."/>
        </authorList>
    </citation>
    <scope>NUCLEOTIDE SEQUENCE [LARGE SCALE GENOMIC DNA]</scope>
    <source>
        <strain evidence="16 17">DSM 2278</strain>
    </source>
</reference>
<dbReference type="PANTHER" id="PTHR43047:SF72">
    <property type="entry name" value="OSMOSENSING HISTIDINE PROTEIN KINASE SLN1"/>
    <property type="match status" value="1"/>
</dbReference>
<evidence type="ECO:0000256" key="1">
    <source>
        <dbReference type="ARBA" id="ARBA00000085"/>
    </source>
</evidence>
<evidence type="ECO:0000313" key="16">
    <source>
        <dbReference type="EMBL" id="ETA69342.1"/>
    </source>
</evidence>
<evidence type="ECO:0000259" key="13">
    <source>
        <dbReference type="PROSITE" id="PS50109"/>
    </source>
</evidence>
<keyword evidence="9" id="KW-0067">ATP-binding</keyword>
<comment type="caution">
    <text evidence="16">The sequence shown here is derived from an EMBL/GenBank/DDBJ whole genome shotgun (WGS) entry which is preliminary data.</text>
</comment>
<dbReference type="PROSITE" id="PS50112">
    <property type="entry name" value="PAS"/>
    <property type="match status" value="1"/>
</dbReference>